<feature type="transmembrane region" description="Helical" evidence="1">
    <location>
        <begin position="203"/>
        <end position="224"/>
    </location>
</feature>
<feature type="transmembrane region" description="Helical" evidence="1">
    <location>
        <begin position="12"/>
        <end position="34"/>
    </location>
</feature>
<feature type="transmembrane region" description="Helical" evidence="1">
    <location>
        <begin position="281"/>
        <end position="303"/>
    </location>
</feature>
<evidence type="ECO:0000313" key="2">
    <source>
        <dbReference type="Proteomes" id="UP000095284"/>
    </source>
</evidence>
<organism evidence="2 3">
    <name type="scientific">Bursaphelenchus xylophilus</name>
    <name type="common">Pinewood nematode worm</name>
    <name type="synonym">Aphelenchoides xylophilus</name>
    <dbReference type="NCBI Taxonomy" id="6326"/>
    <lineage>
        <taxon>Eukaryota</taxon>
        <taxon>Metazoa</taxon>
        <taxon>Ecdysozoa</taxon>
        <taxon>Nematoda</taxon>
        <taxon>Chromadorea</taxon>
        <taxon>Rhabditida</taxon>
        <taxon>Tylenchina</taxon>
        <taxon>Tylenchomorpha</taxon>
        <taxon>Aphelenchoidea</taxon>
        <taxon>Aphelenchoididae</taxon>
        <taxon>Bursaphelenchus</taxon>
    </lineage>
</organism>
<name>A0A1I7S8R2_BURXY</name>
<dbReference type="PANTHER" id="PTHR45907">
    <property type="entry name" value="SERPENTINE RECEPTOR, CLASS J"/>
    <property type="match status" value="1"/>
</dbReference>
<dbReference type="PANTHER" id="PTHR45907:SF16">
    <property type="entry name" value="SERPENTINE RECEPTOR, CLASS J"/>
    <property type="match status" value="1"/>
</dbReference>
<reference evidence="3" key="1">
    <citation type="submission" date="2016-11" db="UniProtKB">
        <authorList>
            <consortium name="WormBaseParasite"/>
        </authorList>
    </citation>
    <scope>IDENTIFICATION</scope>
</reference>
<feature type="transmembrane region" description="Helical" evidence="1">
    <location>
        <begin position="138"/>
        <end position="160"/>
    </location>
</feature>
<dbReference type="WBParaSite" id="BXY_0940700.1">
    <property type="protein sequence ID" value="BXY_0940700.1"/>
    <property type="gene ID" value="BXY_0940700"/>
</dbReference>
<feature type="transmembrane region" description="Helical" evidence="1">
    <location>
        <begin position="46"/>
        <end position="64"/>
    </location>
</feature>
<evidence type="ECO:0000256" key="1">
    <source>
        <dbReference type="SAM" id="Phobius"/>
    </source>
</evidence>
<protein>
    <submittedName>
        <fullName evidence="3">G_PROTEIN_RECEP_F1_2 domain-containing protein</fullName>
    </submittedName>
</protein>
<feature type="transmembrane region" description="Helical" evidence="1">
    <location>
        <begin position="98"/>
        <end position="118"/>
    </location>
</feature>
<keyword evidence="1" id="KW-0812">Transmembrane</keyword>
<proteinExistence type="predicted"/>
<dbReference type="AlphaFoldDB" id="A0A1I7S8R2"/>
<sequence length="335" mass="38512">MAEDCVDRWNQICFGLISLTALLANVLLFFLVKNRTPQMMLSYRKVLYASCIFDGLAALSHLLISSRPSLEKDIAVMHFDGVLPQILDHFHLLPNGQLAYILAFESATQLNTFSYCFVPFAYRYFHIVWQTNFNKLKFFVLLLVYLSPTTIVAITLPVIAATTYDDMVKFVGERNDGCLRRVPFYDWRFLPVEPTASIAKNSYYPLLLTLLFPFVLCYFLIRIFQKLNEDVKKSSIAAHRMQRQITLTLTAQSVVPIIFVALPCFYVSYNLTHDRNKVNALQVFCNSLSLVPLINPITTILLVKNYRNAIRRRIDFRKGRRPTATSLYMTSKIGA</sequence>
<dbReference type="Proteomes" id="UP000095284">
    <property type="component" value="Unplaced"/>
</dbReference>
<dbReference type="Gene3D" id="1.20.1070.10">
    <property type="entry name" value="Rhodopsin 7-helix transmembrane proteins"/>
    <property type="match status" value="1"/>
</dbReference>
<dbReference type="Pfam" id="PF10326">
    <property type="entry name" value="7TM_GPCR_Str"/>
    <property type="match status" value="1"/>
</dbReference>
<feature type="transmembrane region" description="Helical" evidence="1">
    <location>
        <begin position="245"/>
        <end position="269"/>
    </location>
</feature>
<evidence type="ECO:0000313" key="3">
    <source>
        <dbReference type="WBParaSite" id="BXY_0940700.1"/>
    </source>
</evidence>
<dbReference type="InterPro" id="IPR019428">
    <property type="entry name" value="7TM_GPCR_serpentine_rcpt_Str"/>
</dbReference>
<accession>A0A1I7S8R2</accession>
<dbReference type="SUPFAM" id="SSF81321">
    <property type="entry name" value="Family A G protein-coupled receptor-like"/>
    <property type="match status" value="1"/>
</dbReference>
<keyword evidence="1" id="KW-0472">Membrane</keyword>
<keyword evidence="1" id="KW-1133">Transmembrane helix</keyword>
<dbReference type="InterPro" id="IPR019423">
    <property type="entry name" value="7TM_GPCR_serpentine_rcpt_Srj"/>
</dbReference>